<evidence type="ECO:0000256" key="1">
    <source>
        <dbReference type="SAM" id="Phobius"/>
    </source>
</evidence>
<reference evidence="2" key="1">
    <citation type="submission" date="2018-02" db="EMBL/GenBank/DDBJ databases">
        <title>Rhizophora mucronata_Transcriptome.</title>
        <authorList>
            <person name="Meera S.P."/>
            <person name="Sreeshan A."/>
            <person name="Augustine A."/>
        </authorList>
    </citation>
    <scope>NUCLEOTIDE SEQUENCE</scope>
    <source>
        <tissue evidence="2">Leaf</tissue>
    </source>
</reference>
<evidence type="ECO:0000313" key="2">
    <source>
        <dbReference type="EMBL" id="MBW86795.1"/>
    </source>
</evidence>
<protein>
    <submittedName>
        <fullName evidence="2">Uncharacterized protein</fullName>
    </submittedName>
</protein>
<sequence length="31" mass="3496">MMCFFSGCIPYSLSAMCLDFSSVLFLLLGIW</sequence>
<keyword evidence="1" id="KW-1133">Transmembrane helix</keyword>
<accession>A0A2P2J027</accession>
<feature type="transmembrane region" description="Helical" evidence="1">
    <location>
        <begin position="12"/>
        <end position="30"/>
    </location>
</feature>
<keyword evidence="1" id="KW-0472">Membrane</keyword>
<proteinExistence type="predicted"/>
<name>A0A2P2J027_RHIMU</name>
<dbReference type="EMBL" id="GGEC01006312">
    <property type="protein sequence ID" value="MBW86795.1"/>
    <property type="molecule type" value="Transcribed_RNA"/>
</dbReference>
<keyword evidence="1" id="KW-0812">Transmembrane</keyword>
<organism evidence="2">
    <name type="scientific">Rhizophora mucronata</name>
    <name type="common">Asiatic mangrove</name>
    <dbReference type="NCBI Taxonomy" id="61149"/>
    <lineage>
        <taxon>Eukaryota</taxon>
        <taxon>Viridiplantae</taxon>
        <taxon>Streptophyta</taxon>
        <taxon>Embryophyta</taxon>
        <taxon>Tracheophyta</taxon>
        <taxon>Spermatophyta</taxon>
        <taxon>Magnoliopsida</taxon>
        <taxon>eudicotyledons</taxon>
        <taxon>Gunneridae</taxon>
        <taxon>Pentapetalae</taxon>
        <taxon>rosids</taxon>
        <taxon>fabids</taxon>
        <taxon>Malpighiales</taxon>
        <taxon>Rhizophoraceae</taxon>
        <taxon>Rhizophora</taxon>
    </lineage>
</organism>
<dbReference type="AlphaFoldDB" id="A0A2P2J027"/>